<evidence type="ECO:0000313" key="1">
    <source>
        <dbReference type="EMBL" id="MEC3874311.1"/>
    </source>
</evidence>
<dbReference type="Proteomes" id="UP001348397">
    <property type="component" value="Unassembled WGS sequence"/>
</dbReference>
<gene>
    <name evidence="1" type="ORF">SOP96_01140</name>
</gene>
<reference evidence="1 2" key="1">
    <citation type="submission" date="2024-01" db="EMBL/GenBank/DDBJ databases">
        <title>Chryseobacterium sp. T9W2-O.</title>
        <authorList>
            <person name="Maltman C."/>
        </authorList>
    </citation>
    <scope>NUCLEOTIDE SEQUENCE [LARGE SCALE GENOMIC DNA]</scope>
    <source>
        <strain evidence="1 2">T9W2-O</strain>
    </source>
</reference>
<accession>A0ABU6HMM3</accession>
<sequence>MNNNEIDKLFNEAKDLHIGKFKSFVEENNIKEIYKYCFPVFSVNIKKKVFTYIVNINFDIELNENLYWENSINGKQLIKINEENGAKEIVISYSYEGELIYKSYSEFSKSDYVVSDYSIDINYLNDILKNKQLVVNKNWISEFKL</sequence>
<name>A0ABU6HMM3_9FLAO</name>
<comment type="caution">
    <text evidence="1">The sequence shown here is derived from an EMBL/GenBank/DDBJ whole genome shotgun (WGS) entry which is preliminary data.</text>
</comment>
<protein>
    <submittedName>
        <fullName evidence="1">Uncharacterized protein</fullName>
    </submittedName>
</protein>
<keyword evidence="2" id="KW-1185">Reference proteome</keyword>
<organism evidence="1 2">
    <name type="scientific">Chryseobacterium salviniae</name>
    <dbReference type="NCBI Taxonomy" id="3101750"/>
    <lineage>
        <taxon>Bacteria</taxon>
        <taxon>Pseudomonadati</taxon>
        <taxon>Bacteroidota</taxon>
        <taxon>Flavobacteriia</taxon>
        <taxon>Flavobacteriales</taxon>
        <taxon>Weeksellaceae</taxon>
        <taxon>Chryseobacterium group</taxon>
        <taxon>Chryseobacterium</taxon>
    </lineage>
</organism>
<proteinExistence type="predicted"/>
<dbReference type="RefSeq" id="WP_326319395.1">
    <property type="nucleotide sequence ID" value="NZ_JAYLAA010000006.1"/>
</dbReference>
<dbReference type="EMBL" id="JAYLAA010000006">
    <property type="protein sequence ID" value="MEC3874311.1"/>
    <property type="molecule type" value="Genomic_DNA"/>
</dbReference>
<evidence type="ECO:0000313" key="2">
    <source>
        <dbReference type="Proteomes" id="UP001348397"/>
    </source>
</evidence>